<protein>
    <submittedName>
        <fullName evidence="13">TraB family protein</fullName>
    </submittedName>
</protein>
<keyword evidence="5 12" id="KW-0812">Transmembrane</keyword>
<feature type="repeat" description="Solcar" evidence="12">
    <location>
        <begin position="108"/>
        <end position="192"/>
    </location>
</feature>
<dbReference type="Proteomes" id="UP000242913">
    <property type="component" value="Unassembled WGS sequence"/>
</dbReference>
<proteinExistence type="inferred from homology"/>
<dbReference type="Pfam" id="PF01963">
    <property type="entry name" value="TraB_PrgY_gumN"/>
    <property type="match status" value="1"/>
</dbReference>
<accession>A0A238BUR5</accession>
<dbReference type="InterPro" id="IPR023395">
    <property type="entry name" value="MCP_dom_sf"/>
</dbReference>
<dbReference type="GO" id="GO:0015093">
    <property type="term" value="F:ferrous iron transmembrane transporter activity"/>
    <property type="evidence" value="ECO:0007669"/>
    <property type="project" value="TreeGrafter"/>
</dbReference>
<dbReference type="InterPro" id="IPR002816">
    <property type="entry name" value="TraB/PrgY/GumN_fam"/>
</dbReference>
<dbReference type="CDD" id="cd14726">
    <property type="entry name" value="TraB_PrgY-like"/>
    <property type="match status" value="1"/>
</dbReference>
<dbReference type="SUPFAM" id="SSF103506">
    <property type="entry name" value="Mitochondrial carrier"/>
    <property type="match status" value="1"/>
</dbReference>
<comment type="similarity">
    <text evidence="2">Belongs to the mitochondrial carrier (TC 2.A.29) family.</text>
</comment>
<evidence type="ECO:0000256" key="6">
    <source>
        <dbReference type="ARBA" id="ARBA00022792"/>
    </source>
</evidence>
<comment type="subcellular location">
    <subcellularLocation>
        <location evidence="1">Mitochondrion inner membrane</location>
        <topology evidence="1">Multi-pass membrane protein</topology>
    </subcellularLocation>
</comment>
<dbReference type="InterPro" id="IPR018108">
    <property type="entry name" value="MCP_transmembrane"/>
</dbReference>
<keyword evidence="14" id="KW-1185">Reference proteome</keyword>
<keyword evidence="6" id="KW-0999">Mitochondrion inner membrane</keyword>
<name>A0A238BUR5_9BILA</name>
<keyword evidence="4" id="KW-0410">Iron transport</keyword>
<keyword evidence="8" id="KW-0408">Iron</keyword>
<organism evidence="13 14">
    <name type="scientific">Onchocerca flexuosa</name>
    <dbReference type="NCBI Taxonomy" id="387005"/>
    <lineage>
        <taxon>Eukaryota</taxon>
        <taxon>Metazoa</taxon>
        <taxon>Ecdysozoa</taxon>
        <taxon>Nematoda</taxon>
        <taxon>Chromadorea</taxon>
        <taxon>Rhabditida</taxon>
        <taxon>Spirurina</taxon>
        <taxon>Spiruromorpha</taxon>
        <taxon>Filarioidea</taxon>
        <taxon>Onchocercidae</taxon>
        <taxon>Onchocerca</taxon>
    </lineage>
</organism>
<gene>
    <name evidence="13" type="ORF">X798_03838</name>
</gene>
<evidence type="ECO:0000256" key="7">
    <source>
        <dbReference type="ARBA" id="ARBA00022989"/>
    </source>
</evidence>
<keyword evidence="3" id="KW-0813">Transport</keyword>
<evidence type="ECO:0000313" key="13">
    <source>
        <dbReference type="EMBL" id="OZC09091.1"/>
    </source>
</evidence>
<dbReference type="Gene3D" id="1.50.40.10">
    <property type="entry name" value="Mitochondrial carrier domain"/>
    <property type="match status" value="2"/>
</dbReference>
<dbReference type="OrthoDB" id="48306at2759"/>
<dbReference type="PANTHER" id="PTHR45758:SF20">
    <property type="entry name" value="MITOFERRIN-2"/>
    <property type="match status" value="1"/>
</dbReference>
<keyword evidence="10" id="KW-0496">Mitochondrion</keyword>
<feature type="repeat" description="Solcar" evidence="12">
    <location>
        <begin position="12"/>
        <end position="100"/>
    </location>
</feature>
<sequence length="776" mass="87440">MSDTLCNSLPTCRWPVHLLAGSIAGLAEHCLMFPFDSVKTRLQSLCPCPETSCPTAMHSLMSMVKREGLLRSLKGVNAVVFGTIPAHAFYYTVYENSKAYLLSNPRVSNSMSYAISGALATVIHDAVMNPAEVVKQRMQMIFSPYGNSLECIRCIYIREGLRAFYRSYITQLTLNVPYQCTHFMIYEYMQNLLNPHHDYNPSSHLVSGGIAGGIAAAITTPLDCVKTVLNTQQTPRFSTTYRLLTQSEHTAYYKYFLNSSRKLISPVLKAAVDEFFTTHLHHTHTSLNGYNFHSCLCCVFTFDSMKVKMSANGIGADNITPRQNKEEQKLVPEPNLDEIVLSEDDAIHAKTKVMSGDSEPTDVDIFCTETLSERLKNDDTSDTISAEEQNVVSVADCSSNFFDPISTSRVSSEDYGNDLHLDNKMEQTDMQKSERIHVEQRRYFGGFMFDRDRHPNPELPKETVTILNYPFLPTAIPVGDDENEFRKSLADAKRDVLQTIASTQPDMVMVELCPSRISILSMDEVTLLEEAKNLNFDKVINTIKQSGAIQGILHVLLLSMSAHMTKTLGMAPGGEFRAAHKGAMDVKMCKLILGDRPIHVTVQRALGSLSFFQKLRLFYHIVLSHKTTITQEEVERCKKSDMLEELLKQMAGEFPLLSKIFVEERDLYMTNALHTLLKKSTFDKRVAWSKTDAAWQPISVVAVVGMGHVPGIISNWNKRIDVGDLLIENVARAYISYYTTCLARKLFVSMQLKKGNFFTLTVHFDNRTNFKMNDCM</sequence>
<dbReference type="Pfam" id="PF00153">
    <property type="entry name" value="Mito_carr"/>
    <property type="match status" value="3"/>
</dbReference>
<dbReference type="InterPro" id="IPR046345">
    <property type="entry name" value="TraB_PrgY-like"/>
</dbReference>
<evidence type="ECO:0000256" key="2">
    <source>
        <dbReference type="ARBA" id="ARBA00006375"/>
    </source>
</evidence>
<evidence type="ECO:0000256" key="8">
    <source>
        <dbReference type="ARBA" id="ARBA00023004"/>
    </source>
</evidence>
<evidence type="ECO:0000256" key="3">
    <source>
        <dbReference type="ARBA" id="ARBA00022448"/>
    </source>
</evidence>
<dbReference type="PANTHER" id="PTHR45758">
    <property type="entry name" value="MITOFERRIN-1-RELATED"/>
    <property type="match status" value="1"/>
</dbReference>
<evidence type="ECO:0000256" key="5">
    <source>
        <dbReference type="ARBA" id="ARBA00022692"/>
    </source>
</evidence>
<evidence type="ECO:0000256" key="4">
    <source>
        <dbReference type="ARBA" id="ARBA00022496"/>
    </source>
</evidence>
<dbReference type="GO" id="GO:0005743">
    <property type="term" value="C:mitochondrial inner membrane"/>
    <property type="evidence" value="ECO:0007669"/>
    <property type="project" value="UniProtKB-SubCell"/>
</dbReference>
<dbReference type="EMBL" id="KZ269997">
    <property type="protein sequence ID" value="OZC09091.1"/>
    <property type="molecule type" value="Genomic_DNA"/>
</dbReference>
<evidence type="ECO:0000313" key="14">
    <source>
        <dbReference type="Proteomes" id="UP000242913"/>
    </source>
</evidence>
<keyword evidence="7" id="KW-1133">Transmembrane helix</keyword>
<dbReference type="AlphaFoldDB" id="A0A238BUR5"/>
<evidence type="ECO:0000256" key="1">
    <source>
        <dbReference type="ARBA" id="ARBA00004448"/>
    </source>
</evidence>
<evidence type="ECO:0000256" key="10">
    <source>
        <dbReference type="ARBA" id="ARBA00023128"/>
    </source>
</evidence>
<evidence type="ECO:0000256" key="11">
    <source>
        <dbReference type="ARBA" id="ARBA00023136"/>
    </source>
</evidence>
<dbReference type="FunFam" id="1.50.40.10:FF:000127">
    <property type="entry name" value="MC family mitochondrial carrier protein"/>
    <property type="match status" value="1"/>
</dbReference>
<dbReference type="GO" id="GO:0048250">
    <property type="term" value="P:iron import into the mitochondrion"/>
    <property type="evidence" value="ECO:0007669"/>
    <property type="project" value="TreeGrafter"/>
</dbReference>
<evidence type="ECO:0000256" key="12">
    <source>
        <dbReference type="PROSITE-ProRule" id="PRU00282"/>
    </source>
</evidence>
<keyword evidence="11 12" id="KW-0472">Membrane</keyword>
<reference evidence="13 14" key="1">
    <citation type="submission" date="2015-12" db="EMBL/GenBank/DDBJ databases">
        <title>Draft genome of the nematode, Onchocerca flexuosa.</title>
        <authorList>
            <person name="Mitreva M."/>
        </authorList>
    </citation>
    <scope>NUCLEOTIDE SEQUENCE [LARGE SCALE GENOMIC DNA]</scope>
    <source>
        <strain evidence="13">Red Deer</strain>
    </source>
</reference>
<keyword evidence="9" id="KW-0406">Ion transport</keyword>
<evidence type="ECO:0000256" key="9">
    <source>
        <dbReference type="ARBA" id="ARBA00023065"/>
    </source>
</evidence>
<dbReference type="PROSITE" id="PS50920">
    <property type="entry name" value="SOLCAR"/>
    <property type="match status" value="2"/>
</dbReference>